<name>A0A1M5F4P1_9FLAO</name>
<keyword evidence="2" id="KW-1185">Reference proteome</keyword>
<gene>
    <name evidence="1" type="ORF">SAMN03080594_108145</name>
</gene>
<evidence type="ECO:0000313" key="2">
    <source>
        <dbReference type="Proteomes" id="UP000184406"/>
    </source>
</evidence>
<sequence length="151" mass="17662">MKKQERLNSNIRPDQLVLEFFDRVWHPPHELEAIDELMTEDYTITTGGVKIKGRDKFKDWVGVFQKSLIDAKTENVEIFFDEHKNKVVSRWVCSGKNNGLFGLSPDQRFISFTGIAIWKVDGNRLAECWVERSSYELYRMLIDGTKEAKFV</sequence>
<reference evidence="2" key="1">
    <citation type="submission" date="2016-11" db="EMBL/GenBank/DDBJ databases">
        <authorList>
            <person name="Varghese N."/>
            <person name="Submissions S."/>
        </authorList>
    </citation>
    <scope>NUCLEOTIDE SEQUENCE [LARGE SCALE GENOMIC DNA]</scope>
    <source>
        <strain evidence="2">DSM 17539</strain>
    </source>
</reference>
<dbReference type="InterPro" id="IPR009959">
    <property type="entry name" value="Cyclase_SnoaL-like"/>
</dbReference>
<accession>A0A1M5F4P1</accession>
<dbReference type="EMBL" id="FQUX01000008">
    <property type="protein sequence ID" value="SHF86497.1"/>
    <property type="molecule type" value="Genomic_DNA"/>
</dbReference>
<dbReference type="InterPro" id="IPR032710">
    <property type="entry name" value="NTF2-like_dom_sf"/>
</dbReference>
<organism evidence="1 2">
    <name type="scientific">Arenibacter palladensis</name>
    <dbReference type="NCBI Taxonomy" id="237373"/>
    <lineage>
        <taxon>Bacteria</taxon>
        <taxon>Pseudomonadati</taxon>
        <taxon>Bacteroidota</taxon>
        <taxon>Flavobacteriia</taxon>
        <taxon>Flavobacteriales</taxon>
        <taxon>Flavobacteriaceae</taxon>
        <taxon>Arenibacter</taxon>
    </lineage>
</organism>
<dbReference type="Gene3D" id="3.10.450.50">
    <property type="match status" value="1"/>
</dbReference>
<dbReference type="AlphaFoldDB" id="A0A1M5F4P1"/>
<dbReference type="SUPFAM" id="SSF54427">
    <property type="entry name" value="NTF2-like"/>
    <property type="match status" value="1"/>
</dbReference>
<protein>
    <submittedName>
        <fullName evidence="1">SnoaL-like polyketide cyclase</fullName>
    </submittedName>
</protein>
<proteinExistence type="predicted"/>
<dbReference type="GO" id="GO:0030638">
    <property type="term" value="P:polyketide metabolic process"/>
    <property type="evidence" value="ECO:0007669"/>
    <property type="project" value="InterPro"/>
</dbReference>
<evidence type="ECO:0000313" key="1">
    <source>
        <dbReference type="EMBL" id="SHF86497.1"/>
    </source>
</evidence>
<dbReference type="Pfam" id="PF07366">
    <property type="entry name" value="SnoaL"/>
    <property type="match status" value="1"/>
</dbReference>
<dbReference type="RefSeq" id="WP_084532685.1">
    <property type="nucleotide sequence ID" value="NZ_FQUX01000008.1"/>
</dbReference>
<dbReference type="Proteomes" id="UP000184406">
    <property type="component" value="Unassembled WGS sequence"/>
</dbReference>
<dbReference type="OrthoDB" id="954225at2"/>